<evidence type="ECO:0000256" key="4">
    <source>
        <dbReference type="PROSITE-ProRule" id="PRU00401"/>
    </source>
</evidence>
<reference evidence="5 6" key="1">
    <citation type="journal article" date="2013" name="Nature">
        <title>Insights into bilaterian evolution from three spiralian genomes.</title>
        <authorList>
            <person name="Simakov O."/>
            <person name="Marletaz F."/>
            <person name="Cho S.J."/>
            <person name="Edsinger-Gonzales E."/>
            <person name="Havlak P."/>
            <person name="Hellsten U."/>
            <person name="Kuo D.H."/>
            <person name="Larsson T."/>
            <person name="Lv J."/>
            <person name="Arendt D."/>
            <person name="Savage R."/>
            <person name="Osoegawa K."/>
            <person name="de Jong P."/>
            <person name="Grimwood J."/>
            <person name="Chapman J.A."/>
            <person name="Shapiro H."/>
            <person name="Aerts A."/>
            <person name="Otillar R.P."/>
            <person name="Terry A.Y."/>
            <person name="Boore J.L."/>
            <person name="Grigoriev I.V."/>
            <person name="Lindberg D.R."/>
            <person name="Seaver E.C."/>
            <person name="Weisblat D.A."/>
            <person name="Putnam N.H."/>
            <person name="Rokhsar D.S."/>
        </authorList>
    </citation>
    <scope>NUCLEOTIDE SEQUENCE [LARGE SCALE GENOMIC DNA]</scope>
</reference>
<dbReference type="GO" id="GO:0005634">
    <property type="term" value="C:nucleus"/>
    <property type="evidence" value="ECO:0007669"/>
    <property type="project" value="UniProtKB-SubCell"/>
</dbReference>
<evidence type="ECO:0000313" key="6">
    <source>
        <dbReference type="Proteomes" id="UP000030746"/>
    </source>
</evidence>
<evidence type="ECO:0000256" key="3">
    <source>
        <dbReference type="ARBA" id="ARBA00023242"/>
    </source>
</evidence>
<feature type="repeat" description="RPEL" evidence="4">
    <location>
        <begin position="87"/>
        <end position="112"/>
    </location>
</feature>
<dbReference type="STRING" id="225164.V4AVL7"/>
<keyword evidence="2" id="KW-0677">Repeat</keyword>
<sequence>LKRKLMLRRSVNELVDRGIYPPLKTPPAYAEQRKQLERAKVRDLLRRKIQQRPDRQSLVQQHILEDTTIAPSLQERQRLLKKSKLSDELNEKLSHRPGPLDLIKGNILQADNKMIVDAIKGNNGLQMYDDDYYG</sequence>
<accession>V4AVL7</accession>
<keyword evidence="6" id="KW-1185">Reference proteome</keyword>
<dbReference type="PROSITE" id="PS51073">
    <property type="entry name" value="RPEL"/>
    <property type="match status" value="3"/>
</dbReference>
<feature type="non-terminal residue" evidence="5">
    <location>
        <position position="1"/>
    </location>
</feature>
<dbReference type="AlphaFoldDB" id="V4AVL7"/>
<organism evidence="5 6">
    <name type="scientific">Lottia gigantea</name>
    <name type="common">Giant owl limpet</name>
    <dbReference type="NCBI Taxonomy" id="225164"/>
    <lineage>
        <taxon>Eukaryota</taxon>
        <taxon>Metazoa</taxon>
        <taxon>Spiralia</taxon>
        <taxon>Lophotrochozoa</taxon>
        <taxon>Mollusca</taxon>
        <taxon>Gastropoda</taxon>
        <taxon>Patellogastropoda</taxon>
        <taxon>Lottioidea</taxon>
        <taxon>Lottiidae</taxon>
        <taxon>Lottia</taxon>
    </lineage>
</organism>
<dbReference type="GO" id="GO:0045944">
    <property type="term" value="P:positive regulation of transcription by RNA polymerase II"/>
    <property type="evidence" value="ECO:0007669"/>
    <property type="project" value="TreeGrafter"/>
</dbReference>
<dbReference type="EMBL" id="KB200521">
    <property type="protein sequence ID" value="ESP01383.1"/>
    <property type="molecule type" value="Genomic_DNA"/>
</dbReference>
<keyword evidence="3" id="KW-0539">Nucleus</keyword>
<dbReference type="InterPro" id="IPR004018">
    <property type="entry name" value="RPEL_repeat"/>
</dbReference>
<gene>
    <name evidence="5" type="ORF">LOTGIDRAFT_111577</name>
</gene>
<evidence type="ECO:0000256" key="1">
    <source>
        <dbReference type="ARBA" id="ARBA00004123"/>
    </source>
</evidence>
<evidence type="ECO:0008006" key="7">
    <source>
        <dbReference type="Google" id="ProtNLM"/>
    </source>
</evidence>
<comment type="subcellular location">
    <subcellularLocation>
        <location evidence="1">Nucleus</location>
    </subcellularLocation>
</comment>
<evidence type="ECO:0000256" key="2">
    <source>
        <dbReference type="ARBA" id="ARBA00022737"/>
    </source>
</evidence>
<feature type="repeat" description="RPEL" evidence="4">
    <location>
        <begin position="1"/>
        <end position="24"/>
    </location>
</feature>
<dbReference type="PANTHER" id="PTHR22793:SF12">
    <property type="entry name" value="MYOCARDIN-RELATED TRANSCRIPTION FACTOR, ISOFORM H"/>
    <property type="match status" value="1"/>
</dbReference>
<name>V4AVL7_LOTGI</name>
<dbReference type="Proteomes" id="UP000030746">
    <property type="component" value="Unassembled WGS sequence"/>
</dbReference>
<dbReference type="Gene3D" id="6.10.140.2040">
    <property type="match status" value="1"/>
</dbReference>
<protein>
    <recommendedName>
        <fullName evidence="7">Phosphatase and actin regulator</fullName>
    </recommendedName>
</protein>
<dbReference type="GeneID" id="20230745"/>
<dbReference type="SMART" id="SM00707">
    <property type="entry name" value="RPEL"/>
    <property type="match status" value="3"/>
</dbReference>
<dbReference type="PANTHER" id="PTHR22793">
    <property type="entry name" value="MYOCARDIN-RELATED TRANSCRIPTION FACTOR-RELATED"/>
    <property type="match status" value="1"/>
</dbReference>
<feature type="repeat" description="RPEL" evidence="4">
    <location>
        <begin position="43"/>
        <end position="68"/>
    </location>
</feature>
<dbReference type="Gene3D" id="6.10.150.10">
    <property type="match status" value="1"/>
</dbReference>
<dbReference type="OMA" id="QCRPDAQ"/>
<evidence type="ECO:0000313" key="5">
    <source>
        <dbReference type="EMBL" id="ESP01383.1"/>
    </source>
</evidence>
<dbReference type="InterPro" id="IPR043451">
    <property type="entry name" value="Myocardin-like"/>
</dbReference>
<dbReference type="Pfam" id="PF02755">
    <property type="entry name" value="RPEL"/>
    <property type="match status" value="2"/>
</dbReference>
<dbReference type="GO" id="GO:0003713">
    <property type="term" value="F:transcription coactivator activity"/>
    <property type="evidence" value="ECO:0007669"/>
    <property type="project" value="TreeGrafter"/>
</dbReference>
<dbReference type="CTD" id="20230745"/>
<dbReference type="OrthoDB" id="197676at2759"/>
<dbReference type="RefSeq" id="XP_009048017.1">
    <property type="nucleotide sequence ID" value="XM_009049769.1"/>
</dbReference>
<dbReference type="HOGENOM" id="CLU_121574_1_1_1"/>
<proteinExistence type="predicted"/>
<dbReference type="KEGG" id="lgi:LOTGIDRAFT_111577"/>